<reference evidence="1" key="1">
    <citation type="journal article" date="2014" name="Front. Microbiol.">
        <title>High frequency of phylogenetically diverse reductive dehalogenase-homologous genes in deep subseafloor sedimentary metagenomes.</title>
        <authorList>
            <person name="Kawai M."/>
            <person name="Futagami T."/>
            <person name="Toyoda A."/>
            <person name="Takaki Y."/>
            <person name="Nishi S."/>
            <person name="Hori S."/>
            <person name="Arai W."/>
            <person name="Tsubouchi T."/>
            <person name="Morono Y."/>
            <person name="Uchiyama I."/>
            <person name="Ito T."/>
            <person name="Fujiyama A."/>
            <person name="Inagaki F."/>
            <person name="Takami H."/>
        </authorList>
    </citation>
    <scope>NUCLEOTIDE SEQUENCE</scope>
    <source>
        <strain evidence="1">Expedition CK06-06</strain>
    </source>
</reference>
<evidence type="ECO:0000313" key="1">
    <source>
        <dbReference type="EMBL" id="GAI95260.1"/>
    </source>
</evidence>
<proteinExistence type="predicted"/>
<accession>X1U5Y9</accession>
<dbReference type="AlphaFoldDB" id="X1U5Y9"/>
<dbReference type="EMBL" id="BARW01016797">
    <property type="protein sequence ID" value="GAI95260.1"/>
    <property type="molecule type" value="Genomic_DNA"/>
</dbReference>
<protein>
    <submittedName>
        <fullName evidence="1">Uncharacterized protein</fullName>
    </submittedName>
</protein>
<organism evidence="1">
    <name type="scientific">marine sediment metagenome</name>
    <dbReference type="NCBI Taxonomy" id="412755"/>
    <lineage>
        <taxon>unclassified sequences</taxon>
        <taxon>metagenomes</taxon>
        <taxon>ecological metagenomes</taxon>
    </lineage>
</organism>
<sequence length="263" mass="30219">GMIVEANIKPHLKALLNQVRIIKRRPDPRAHLSKIKLGEMVEELSNSGGLSELLAPPPWHIKLNQWRNISQHLSFDVETNTVICKYGIEPRVSEICLTRSELEQVFDSIYNVFIALKLARTIFFVDNLEKMKPFISEGEPNLRAEQVILNFVSAVKTQGFEVIDISLTDQSAIAILQDITDQDPNRRRFHASQMVYQLWNITERSRVTIEYRKKDGTRSLISTALGEDCERLTQGNIDLEKFVKRIEFNDLELGKKMLADNEV</sequence>
<feature type="non-terminal residue" evidence="1">
    <location>
        <position position="1"/>
    </location>
</feature>
<gene>
    <name evidence="1" type="ORF">S12H4_29158</name>
</gene>
<comment type="caution">
    <text evidence="1">The sequence shown here is derived from an EMBL/GenBank/DDBJ whole genome shotgun (WGS) entry which is preliminary data.</text>
</comment>
<name>X1U5Y9_9ZZZZ</name>